<dbReference type="KEGG" id="mgk:FSB76_23115"/>
<name>A0A5B8W702_9SPHI</name>
<gene>
    <name evidence="1" type="ORF">FSB76_23115</name>
</gene>
<evidence type="ECO:0000313" key="1">
    <source>
        <dbReference type="EMBL" id="QEC78696.1"/>
    </source>
</evidence>
<organism evidence="1 2">
    <name type="scientific">Mucilaginibacter ginsenosidivorax</name>
    <dbReference type="NCBI Taxonomy" id="862126"/>
    <lineage>
        <taxon>Bacteria</taxon>
        <taxon>Pseudomonadati</taxon>
        <taxon>Bacteroidota</taxon>
        <taxon>Sphingobacteriia</taxon>
        <taxon>Sphingobacteriales</taxon>
        <taxon>Sphingobacteriaceae</taxon>
        <taxon>Mucilaginibacter</taxon>
    </lineage>
</organism>
<dbReference type="Proteomes" id="UP000321362">
    <property type="component" value="Chromosome"/>
</dbReference>
<proteinExistence type="predicted"/>
<protein>
    <submittedName>
        <fullName evidence="1">Uncharacterized protein</fullName>
    </submittedName>
</protein>
<sequence length="66" mass="7092">MNNKKFGLLLSVVNVLSVVTFEKYWKRGFKITFKKNQVQAAAASAPVVPISSVSASPVKSPLSIVA</sequence>
<reference evidence="1 2" key="1">
    <citation type="journal article" date="2013" name="J. Microbiol.">
        <title>Mucilaginibacter ginsenosidivorax sp. nov., with ginsenoside converting activity isolated from sediment.</title>
        <authorList>
            <person name="Kim J.K."/>
            <person name="Choi T.E."/>
            <person name="Liu Q.M."/>
            <person name="Park H.Y."/>
            <person name="Yi T.H."/>
            <person name="Yoon M.H."/>
            <person name="Kim S.C."/>
            <person name="Im W.T."/>
        </authorList>
    </citation>
    <scope>NUCLEOTIDE SEQUENCE [LARGE SCALE GENOMIC DNA]</scope>
    <source>
        <strain evidence="1 2">KHI28</strain>
    </source>
</reference>
<dbReference type="EMBL" id="CP042437">
    <property type="protein sequence ID" value="QEC78696.1"/>
    <property type="molecule type" value="Genomic_DNA"/>
</dbReference>
<dbReference type="AlphaFoldDB" id="A0A5B8W702"/>
<keyword evidence="2" id="KW-1185">Reference proteome</keyword>
<accession>A0A5B8W702</accession>
<dbReference type="RefSeq" id="WP_147057579.1">
    <property type="nucleotide sequence ID" value="NZ_CP042437.1"/>
</dbReference>
<evidence type="ECO:0000313" key="2">
    <source>
        <dbReference type="Proteomes" id="UP000321362"/>
    </source>
</evidence>